<evidence type="ECO:0000256" key="4">
    <source>
        <dbReference type="ARBA" id="ARBA00022741"/>
    </source>
</evidence>
<keyword evidence="5" id="KW-0067">ATP-binding</keyword>
<dbReference type="InterPro" id="IPR013758">
    <property type="entry name" value="Topo_IIA_A/C_ab"/>
</dbReference>
<evidence type="ECO:0000313" key="12">
    <source>
        <dbReference type="RefSeq" id="XP_021856154.2"/>
    </source>
</evidence>
<organism evidence="11 12">
    <name type="scientific">Spinacia oleracea</name>
    <name type="common">Spinach</name>
    <dbReference type="NCBI Taxonomy" id="3562"/>
    <lineage>
        <taxon>Eukaryota</taxon>
        <taxon>Viridiplantae</taxon>
        <taxon>Streptophyta</taxon>
        <taxon>Embryophyta</taxon>
        <taxon>Tracheophyta</taxon>
        <taxon>Spermatophyta</taxon>
        <taxon>Magnoliopsida</taxon>
        <taxon>eudicotyledons</taxon>
        <taxon>Gunneridae</taxon>
        <taxon>Pentapetalae</taxon>
        <taxon>Caryophyllales</taxon>
        <taxon>Chenopodiaceae</taxon>
        <taxon>Chenopodioideae</taxon>
        <taxon>Anserineae</taxon>
        <taxon>Spinacia</taxon>
    </lineage>
</organism>
<dbReference type="SUPFAM" id="SSF56719">
    <property type="entry name" value="Type II DNA topoisomerase"/>
    <property type="match status" value="1"/>
</dbReference>
<dbReference type="InterPro" id="IPR013760">
    <property type="entry name" value="Topo_IIA-like_dom_sf"/>
</dbReference>
<dbReference type="SMART" id="SM00434">
    <property type="entry name" value="TOP4c"/>
    <property type="match status" value="1"/>
</dbReference>
<dbReference type="Gene3D" id="3.90.199.10">
    <property type="entry name" value="Topoisomerase II, domain 5"/>
    <property type="match status" value="1"/>
</dbReference>
<evidence type="ECO:0000259" key="10">
    <source>
        <dbReference type="PROSITE" id="PS52040"/>
    </source>
</evidence>
<dbReference type="GO" id="GO:0000712">
    <property type="term" value="P:resolution of meiotic recombination intermediates"/>
    <property type="evidence" value="ECO:0007669"/>
    <property type="project" value="TreeGrafter"/>
</dbReference>
<keyword evidence="7 9" id="KW-0238">DNA-binding</keyword>
<accession>A0A9R0IV65</accession>
<evidence type="ECO:0000256" key="9">
    <source>
        <dbReference type="PROSITE-ProRule" id="PRU01384"/>
    </source>
</evidence>
<dbReference type="GO" id="GO:0005524">
    <property type="term" value="F:ATP binding"/>
    <property type="evidence" value="ECO:0007669"/>
    <property type="project" value="UniProtKB-KW"/>
</dbReference>
<keyword evidence="8" id="KW-0413">Isomerase</keyword>
<proteinExistence type="predicted"/>
<dbReference type="EC" id="5.6.2.2" evidence="3"/>
<comment type="cofactor">
    <cofactor evidence="2">
        <name>Mg(2+)</name>
        <dbReference type="ChEBI" id="CHEBI:18420"/>
    </cofactor>
</comment>
<comment type="caution">
    <text evidence="9">Lacks conserved residue(s) required for the propagation of feature annotation.</text>
</comment>
<evidence type="ECO:0000256" key="2">
    <source>
        <dbReference type="ARBA" id="ARBA00001946"/>
    </source>
</evidence>
<dbReference type="Proteomes" id="UP000813463">
    <property type="component" value="Chromosome 5"/>
</dbReference>
<dbReference type="GO" id="GO:0005634">
    <property type="term" value="C:nucleus"/>
    <property type="evidence" value="ECO:0007669"/>
    <property type="project" value="TreeGrafter"/>
</dbReference>
<evidence type="ECO:0000256" key="7">
    <source>
        <dbReference type="ARBA" id="ARBA00023125"/>
    </source>
</evidence>
<dbReference type="InterPro" id="IPR002205">
    <property type="entry name" value="Topo_IIA_dom_A"/>
</dbReference>
<evidence type="ECO:0000256" key="6">
    <source>
        <dbReference type="ARBA" id="ARBA00023029"/>
    </source>
</evidence>
<sequence length="341" mass="38755">MGDIVPSMVDGLKESERILLLCALKKHGFKEVEVEQLAKDSYMFTPRAKYPLHKRMASIFRMAQASAGNINLFVPISDSGSLYGGVLPVSDLSFGIDLIKLNPITRMMFQQDDYLVAMKILKCCEGCGSLPTFLLPIIPLILVNGTDCTVSGYRSYVPKYRPKDIIANLRCLLKKEDMKPMIPWFKGFKGTVEVFQDDNAKFMVSGVIDNIDHVSKTVEVTELPIGILAQDYIKLLEDGSIPNKGFVDSSDYHNQSLCLRVSLRDEDCKMDAKHLLERLKLNSVISLNDMYLVNASQTIWKYNSPLEVLHQFYDFRLQFFVNRKEFLIKRLTKFVPLESNA</sequence>
<gene>
    <name evidence="12" type="primary">LOC110795447</name>
</gene>
<evidence type="ECO:0000256" key="8">
    <source>
        <dbReference type="ARBA" id="ARBA00023235"/>
    </source>
</evidence>
<dbReference type="PROSITE" id="PS52040">
    <property type="entry name" value="TOPO_IIA"/>
    <property type="match status" value="1"/>
</dbReference>
<evidence type="ECO:0000256" key="5">
    <source>
        <dbReference type="ARBA" id="ARBA00022840"/>
    </source>
</evidence>
<dbReference type="GO" id="GO:0003918">
    <property type="term" value="F:DNA topoisomerase type II (double strand cut, ATP-hydrolyzing) activity"/>
    <property type="evidence" value="ECO:0007669"/>
    <property type="project" value="UniProtKB-EC"/>
</dbReference>
<reference evidence="11" key="1">
    <citation type="journal article" date="2021" name="Nat. Commun.">
        <title>Genomic analyses provide insights into spinach domestication and the genetic basis of agronomic traits.</title>
        <authorList>
            <person name="Cai X."/>
            <person name="Sun X."/>
            <person name="Xu C."/>
            <person name="Sun H."/>
            <person name="Wang X."/>
            <person name="Ge C."/>
            <person name="Zhang Z."/>
            <person name="Wang Q."/>
            <person name="Fei Z."/>
            <person name="Jiao C."/>
            <person name="Wang Q."/>
        </authorList>
    </citation>
    <scope>NUCLEOTIDE SEQUENCE [LARGE SCALE GENOMIC DNA]</scope>
    <source>
        <strain evidence="11">cv. Varoflay</strain>
    </source>
</reference>
<dbReference type="GO" id="GO:0003677">
    <property type="term" value="F:DNA binding"/>
    <property type="evidence" value="ECO:0007669"/>
    <property type="project" value="UniProtKB-UniRule"/>
</dbReference>
<dbReference type="InterPro" id="IPR050634">
    <property type="entry name" value="DNA_Topoisomerase_II"/>
</dbReference>
<dbReference type="Pfam" id="PF00521">
    <property type="entry name" value="DNA_topoisoIV"/>
    <property type="match status" value="1"/>
</dbReference>
<dbReference type="PANTHER" id="PTHR10169">
    <property type="entry name" value="DNA TOPOISOMERASE/GYRASE"/>
    <property type="match status" value="1"/>
</dbReference>
<comment type="catalytic activity">
    <reaction evidence="1">
        <text>ATP-dependent breakage, passage and rejoining of double-stranded DNA.</text>
        <dbReference type="EC" id="5.6.2.2"/>
    </reaction>
</comment>
<protein>
    <recommendedName>
        <fullName evidence="3">DNA topoisomerase (ATP-hydrolyzing)</fullName>
        <ecNumber evidence="3">5.6.2.2</ecNumber>
    </recommendedName>
</protein>
<keyword evidence="11" id="KW-1185">Reference proteome</keyword>
<evidence type="ECO:0000256" key="1">
    <source>
        <dbReference type="ARBA" id="ARBA00000185"/>
    </source>
</evidence>
<keyword evidence="6" id="KW-0799">Topoisomerase</keyword>
<reference evidence="12" key="2">
    <citation type="submission" date="2025-08" db="UniProtKB">
        <authorList>
            <consortium name="RefSeq"/>
        </authorList>
    </citation>
    <scope>IDENTIFICATION</scope>
    <source>
        <tissue evidence="12">Leaf</tissue>
    </source>
</reference>
<name>A0A9R0IV65_SPIOL</name>
<dbReference type="GO" id="GO:0000819">
    <property type="term" value="P:sister chromatid segregation"/>
    <property type="evidence" value="ECO:0007669"/>
    <property type="project" value="TreeGrafter"/>
</dbReference>
<dbReference type="RefSeq" id="XP_021856154.2">
    <property type="nucleotide sequence ID" value="XM_022000462.2"/>
</dbReference>
<evidence type="ECO:0000256" key="3">
    <source>
        <dbReference type="ARBA" id="ARBA00012895"/>
    </source>
</evidence>
<feature type="domain" description="Topo IIA-type catalytic" evidence="10">
    <location>
        <begin position="5"/>
        <end position="341"/>
    </location>
</feature>
<dbReference type="AlphaFoldDB" id="A0A9R0IV65"/>
<dbReference type="KEGG" id="soe:110795447"/>
<dbReference type="PANTHER" id="PTHR10169:SF38">
    <property type="entry name" value="DNA TOPOISOMERASE 2"/>
    <property type="match status" value="1"/>
</dbReference>
<dbReference type="GeneID" id="110795447"/>
<evidence type="ECO:0000313" key="11">
    <source>
        <dbReference type="Proteomes" id="UP000813463"/>
    </source>
</evidence>
<dbReference type="Gene3D" id="3.30.1360.40">
    <property type="match status" value="1"/>
</dbReference>
<keyword evidence="4" id="KW-0547">Nucleotide-binding</keyword>
<dbReference type="GO" id="GO:0006265">
    <property type="term" value="P:DNA topological change"/>
    <property type="evidence" value="ECO:0007669"/>
    <property type="project" value="InterPro"/>
</dbReference>